<name>A0AA40BKU8_9PEZI</name>
<gene>
    <name evidence="1" type="ORF">B0T21DRAFT_348108</name>
</gene>
<protein>
    <submittedName>
        <fullName evidence="1">Uncharacterized protein</fullName>
    </submittedName>
</protein>
<dbReference type="Proteomes" id="UP001172159">
    <property type="component" value="Unassembled WGS sequence"/>
</dbReference>
<evidence type="ECO:0000313" key="1">
    <source>
        <dbReference type="EMBL" id="KAK0735983.1"/>
    </source>
</evidence>
<dbReference type="EMBL" id="JAUKTV010000006">
    <property type="protein sequence ID" value="KAK0735983.1"/>
    <property type="molecule type" value="Genomic_DNA"/>
</dbReference>
<dbReference type="AlphaFoldDB" id="A0AA40BKU8"/>
<reference evidence="1" key="1">
    <citation type="submission" date="2023-06" db="EMBL/GenBank/DDBJ databases">
        <title>Genome-scale phylogeny and comparative genomics of the fungal order Sordariales.</title>
        <authorList>
            <consortium name="Lawrence Berkeley National Laboratory"/>
            <person name="Hensen N."/>
            <person name="Bonometti L."/>
            <person name="Westerberg I."/>
            <person name="Brannstrom I.O."/>
            <person name="Guillou S."/>
            <person name="Cros-Aarteil S."/>
            <person name="Calhoun S."/>
            <person name="Haridas S."/>
            <person name="Kuo A."/>
            <person name="Mondo S."/>
            <person name="Pangilinan J."/>
            <person name="Riley R."/>
            <person name="Labutti K."/>
            <person name="Andreopoulos B."/>
            <person name="Lipzen A."/>
            <person name="Chen C."/>
            <person name="Yanf M."/>
            <person name="Daum C."/>
            <person name="Ng V."/>
            <person name="Clum A."/>
            <person name="Steindorff A."/>
            <person name="Ohm R."/>
            <person name="Martin F."/>
            <person name="Silar P."/>
            <person name="Natvig D."/>
            <person name="Lalanne C."/>
            <person name="Gautier V."/>
            <person name="Ament-Velasquez S.L."/>
            <person name="Kruys A."/>
            <person name="Hutchinson M.I."/>
            <person name="Powell A.J."/>
            <person name="Barry K."/>
            <person name="Miller A.N."/>
            <person name="Grigoriev I.V."/>
            <person name="Debuchy R."/>
            <person name="Gladieux P."/>
            <person name="Thoren M.H."/>
            <person name="Johannesson H."/>
        </authorList>
    </citation>
    <scope>NUCLEOTIDE SEQUENCE</scope>
    <source>
        <strain evidence="1">CBS 540.89</strain>
    </source>
</reference>
<keyword evidence="2" id="KW-1185">Reference proteome</keyword>
<comment type="caution">
    <text evidence="1">The sequence shown here is derived from an EMBL/GenBank/DDBJ whole genome shotgun (WGS) entry which is preliminary data.</text>
</comment>
<evidence type="ECO:0000313" key="2">
    <source>
        <dbReference type="Proteomes" id="UP001172159"/>
    </source>
</evidence>
<organism evidence="1 2">
    <name type="scientific">Apiosordaria backusii</name>
    <dbReference type="NCBI Taxonomy" id="314023"/>
    <lineage>
        <taxon>Eukaryota</taxon>
        <taxon>Fungi</taxon>
        <taxon>Dikarya</taxon>
        <taxon>Ascomycota</taxon>
        <taxon>Pezizomycotina</taxon>
        <taxon>Sordariomycetes</taxon>
        <taxon>Sordariomycetidae</taxon>
        <taxon>Sordariales</taxon>
        <taxon>Lasiosphaeriaceae</taxon>
        <taxon>Apiosordaria</taxon>
    </lineage>
</organism>
<sequence>MSSALNITNADISVQDGSILDVSLIYDSPLLVVYASLFCFKASWGISKLNPSLDEGQVSYPATPGLPILELEVEMKIPDKGYAGDSADITNVFVVFASTADHVSWDEICLDSLPVDGTIGKLLVSTKWGSLEHRDGKIVKKKSGEPGWTARERVVHTSPKGT</sequence>
<accession>A0AA40BKU8</accession>
<proteinExistence type="predicted"/>